<reference evidence="1" key="1">
    <citation type="submission" date="2020-06" db="EMBL/GenBank/DDBJ databases">
        <authorList>
            <person name="Li T."/>
            <person name="Hu X."/>
            <person name="Zhang T."/>
            <person name="Song X."/>
            <person name="Zhang H."/>
            <person name="Dai N."/>
            <person name="Sheng W."/>
            <person name="Hou X."/>
            <person name="Wei L."/>
        </authorList>
    </citation>
    <scope>NUCLEOTIDE SEQUENCE</scope>
    <source>
        <strain evidence="1">G02</strain>
        <tissue evidence="1">Leaf</tissue>
    </source>
</reference>
<evidence type="ECO:0000313" key="1">
    <source>
        <dbReference type="EMBL" id="KAL0294870.1"/>
    </source>
</evidence>
<dbReference type="EMBL" id="JACGWJ010000122">
    <property type="protein sequence ID" value="KAL0294870.1"/>
    <property type="molecule type" value="Genomic_DNA"/>
</dbReference>
<accession>A0AAW2JK91</accession>
<protein>
    <submittedName>
        <fullName evidence="1">Uncharacterized protein</fullName>
    </submittedName>
</protein>
<comment type="caution">
    <text evidence="1">The sequence shown here is derived from an EMBL/GenBank/DDBJ whole genome shotgun (WGS) entry which is preliminary data.</text>
</comment>
<dbReference type="Pfam" id="PF03004">
    <property type="entry name" value="Transposase_24"/>
    <property type="match status" value="1"/>
</dbReference>
<proteinExistence type="predicted"/>
<dbReference type="PANTHER" id="PTHR10775">
    <property type="entry name" value="OS08G0208400 PROTEIN"/>
    <property type="match status" value="1"/>
</dbReference>
<sequence>MKKLIKNLGLPIEKIDACRNGCMLYWKDDVGLEYCKFCGDTRYKPSLERDPHRKKSPYAVLRYLPLTPHLERLYSSRVTANHMTWHATHQREEGAMCHLSDAEAYKHFNRMYLDFAQEPLMFGGPLRSGVSCGGASSSQISYWWDCDDESRFKIVKSQAEKFLQKRFADARIQLARLLWLTEDIWRQLLEFWVSPEFQTKSAKNKVNRLANTEATTAVYRGGSSSIGAHKRKLTQLGHPVNQMEVFEKVYKKKTMAGGAVRGQRRSRFGLARSYSVPASS</sequence>
<dbReference type="PANTHER" id="PTHR10775:SF188">
    <property type="entry name" value="TRANSPOSASE-ASSOCIATED DOMAIN-CONTAINING PROTEIN"/>
    <property type="match status" value="1"/>
</dbReference>
<dbReference type="InterPro" id="IPR004252">
    <property type="entry name" value="Probable_transposase_24"/>
</dbReference>
<reference evidence="1" key="2">
    <citation type="journal article" date="2024" name="Plant">
        <title>Genomic evolution and insights into agronomic trait innovations of Sesamum species.</title>
        <authorList>
            <person name="Miao H."/>
            <person name="Wang L."/>
            <person name="Qu L."/>
            <person name="Liu H."/>
            <person name="Sun Y."/>
            <person name="Le M."/>
            <person name="Wang Q."/>
            <person name="Wei S."/>
            <person name="Zheng Y."/>
            <person name="Lin W."/>
            <person name="Duan Y."/>
            <person name="Cao H."/>
            <person name="Xiong S."/>
            <person name="Wang X."/>
            <person name="Wei L."/>
            <person name="Li C."/>
            <person name="Ma Q."/>
            <person name="Ju M."/>
            <person name="Zhao R."/>
            <person name="Li G."/>
            <person name="Mu C."/>
            <person name="Tian Q."/>
            <person name="Mei H."/>
            <person name="Zhang T."/>
            <person name="Gao T."/>
            <person name="Zhang H."/>
        </authorList>
    </citation>
    <scope>NUCLEOTIDE SEQUENCE</scope>
    <source>
        <strain evidence="1">G02</strain>
    </source>
</reference>
<gene>
    <name evidence="1" type="ORF">Sradi_6864100</name>
</gene>
<name>A0AAW2JK91_SESRA</name>
<organism evidence="1">
    <name type="scientific">Sesamum radiatum</name>
    <name type="common">Black benniseed</name>
    <dbReference type="NCBI Taxonomy" id="300843"/>
    <lineage>
        <taxon>Eukaryota</taxon>
        <taxon>Viridiplantae</taxon>
        <taxon>Streptophyta</taxon>
        <taxon>Embryophyta</taxon>
        <taxon>Tracheophyta</taxon>
        <taxon>Spermatophyta</taxon>
        <taxon>Magnoliopsida</taxon>
        <taxon>eudicotyledons</taxon>
        <taxon>Gunneridae</taxon>
        <taxon>Pentapetalae</taxon>
        <taxon>asterids</taxon>
        <taxon>lamiids</taxon>
        <taxon>Lamiales</taxon>
        <taxon>Pedaliaceae</taxon>
        <taxon>Sesamum</taxon>
    </lineage>
</organism>
<dbReference type="AlphaFoldDB" id="A0AAW2JK91"/>